<dbReference type="Proteomes" id="UP000287865">
    <property type="component" value="Unassembled WGS sequence"/>
</dbReference>
<organism evidence="2 4">
    <name type="scientific">Aliidiomarina maris</name>
    <dbReference type="NCBI Taxonomy" id="531312"/>
    <lineage>
        <taxon>Bacteria</taxon>
        <taxon>Pseudomonadati</taxon>
        <taxon>Pseudomonadota</taxon>
        <taxon>Gammaproteobacteria</taxon>
        <taxon>Alteromonadales</taxon>
        <taxon>Idiomarinaceae</taxon>
        <taxon>Aliidiomarina</taxon>
    </lineage>
</organism>
<evidence type="ECO:0000313" key="2">
    <source>
        <dbReference type="EMBL" id="RAK00784.1"/>
    </source>
</evidence>
<comment type="caution">
    <text evidence="2">The sequence shown here is derived from an EMBL/GenBank/DDBJ whole genome shotgun (WGS) entry which is preliminary data.</text>
</comment>
<name>A0A327X605_9GAMM</name>
<dbReference type="RefSeq" id="WP_111568567.1">
    <property type="nucleotide sequence ID" value="NZ_PIPK01000003.1"/>
</dbReference>
<keyword evidence="5" id="KW-1185">Reference proteome</keyword>
<dbReference type="EMBL" id="QLMD01000002">
    <property type="protein sequence ID" value="RAK00784.1"/>
    <property type="molecule type" value="Genomic_DNA"/>
</dbReference>
<gene>
    <name evidence="2" type="ORF">B0I24_102209</name>
    <name evidence="3" type="ORF">CWE07_04530</name>
</gene>
<dbReference type="EMBL" id="PIPK01000003">
    <property type="protein sequence ID" value="RUO27221.1"/>
    <property type="molecule type" value="Genomic_DNA"/>
</dbReference>
<reference evidence="2 4" key="2">
    <citation type="submission" date="2018-06" db="EMBL/GenBank/DDBJ databases">
        <title>Genomic Encyclopedia of Type Strains, Phase III (KMG-III): the genomes of soil and plant-associated and newly described type strains.</title>
        <authorList>
            <person name="Whitman W."/>
        </authorList>
    </citation>
    <scope>NUCLEOTIDE SEQUENCE [LARGE SCALE GENOMIC DNA]</scope>
    <source>
        <strain evidence="2 4">CGMCC 1.15366</strain>
    </source>
</reference>
<evidence type="ECO:0000256" key="1">
    <source>
        <dbReference type="SAM" id="Phobius"/>
    </source>
</evidence>
<accession>A0A327X605</accession>
<dbReference type="AlphaFoldDB" id="A0A327X605"/>
<keyword evidence="1" id="KW-0472">Membrane</keyword>
<dbReference type="InterPro" id="IPR046168">
    <property type="entry name" value="DUF6170"/>
</dbReference>
<feature type="transmembrane region" description="Helical" evidence="1">
    <location>
        <begin position="38"/>
        <end position="55"/>
    </location>
</feature>
<reference evidence="3 5" key="1">
    <citation type="journal article" date="2018" name="Front. Microbiol.">
        <title>Genome-Based Analysis Reveals the Taxonomy and Diversity of the Family Idiomarinaceae.</title>
        <authorList>
            <person name="Liu Y."/>
            <person name="Lai Q."/>
            <person name="Shao Z."/>
        </authorList>
    </citation>
    <scope>NUCLEOTIDE SEQUENCE [LARGE SCALE GENOMIC DNA]</scope>
    <source>
        <strain evidence="3 5">CF12-14</strain>
    </source>
</reference>
<dbReference type="Proteomes" id="UP000249203">
    <property type="component" value="Unassembled WGS sequence"/>
</dbReference>
<keyword evidence="1" id="KW-0812">Transmembrane</keyword>
<proteinExistence type="predicted"/>
<feature type="transmembrane region" description="Helical" evidence="1">
    <location>
        <begin position="61"/>
        <end position="79"/>
    </location>
</feature>
<sequence length="111" mass="12551">MKFYLSARKVPALTPYRATQRAVIIQMAARAMPLPRRYLTNTLKLVVLIALFWQLVSVEGWGLRIVALLAAGLLYPLLLHPLTLNLARPYLDEAVKAYEAQQREQATTDSD</sequence>
<evidence type="ECO:0000313" key="3">
    <source>
        <dbReference type="EMBL" id="RUO27221.1"/>
    </source>
</evidence>
<evidence type="ECO:0000313" key="4">
    <source>
        <dbReference type="Proteomes" id="UP000249203"/>
    </source>
</evidence>
<protein>
    <submittedName>
        <fullName evidence="2">Uncharacterized protein</fullName>
    </submittedName>
</protein>
<dbReference type="Pfam" id="PF19667">
    <property type="entry name" value="DUF6170"/>
    <property type="match status" value="1"/>
</dbReference>
<keyword evidence="1" id="KW-1133">Transmembrane helix</keyword>
<evidence type="ECO:0000313" key="5">
    <source>
        <dbReference type="Proteomes" id="UP000287865"/>
    </source>
</evidence>
<dbReference type="OrthoDB" id="6388882at2"/>